<reference evidence="8" key="1">
    <citation type="journal article" date="2019" name="bioRxiv">
        <title>The Genome of the Zebra Mussel, Dreissena polymorpha: A Resource for Invasive Species Research.</title>
        <authorList>
            <person name="McCartney M.A."/>
            <person name="Auch B."/>
            <person name="Kono T."/>
            <person name="Mallez S."/>
            <person name="Zhang Y."/>
            <person name="Obille A."/>
            <person name="Becker A."/>
            <person name="Abrahante J.E."/>
            <person name="Garbe J."/>
            <person name="Badalamenti J.P."/>
            <person name="Herman A."/>
            <person name="Mangelson H."/>
            <person name="Liachko I."/>
            <person name="Sullivan S."/>
            <person name="Sone E.D."/>
            <person name="Koren S."/>
            <person name="Silverstein K.A.T."/>
            <person name="Beckman K.B."/>
            <person name="Gohl D.M."/>
        </authorList>
    </citation>
    <scope>NUCLEOTIDE SEQUENCE</scope>
    <source>
        <strain evidence="8">Duluth1</strain>
        <tissue evidence="8">Whole animal</tissue>
    </source>
</reference>
<accession>A0A9D4C5U3</accession>
<feature type="domain" description="Sugar phosphate transporter" evidence="7">
    <location>
        <begin position="5"/>
        <end position="138"/>
    </location>
</feature>
<evidence type="ECO:0000256" key="4">
    <source>
        <dbReference type="ARBA" id="ARBA00023136"/>
    </source>
</evidence>
<organism evidence="8 9">
    <name type="scientific">Dreissena polymorpha</name>
    <name type="common">Zebra mussel</name>
    <name type="synonym">Mytilus polymorpha</name>
    <dbReference type="NCBI Taxonomy" id="45954"/>
    <lineage>
        <taxon>Eukaryota</taxon>
        <taxon>Metazoa</taxon>
        <taxon>Spiralia</taxon>
        <taxon>Lophotrochozoa</taxon>
        <taxon>Mollusca</taxon>
        <taxon>Bivalvia</taxon>
        <taxon>Autobranchia</taxon>
        <taxon>Heteroconchia</taxon>
        <taxon>Euheterodonta</taxon>
        <taxon>Imparidentia</taxon>
        <taxon>Neoheterodontei</taxon>
        <taxon>Myida</taxon>
        <taxon>Dreissenoidea</taxon>
        <taxon>Dreissenidae</taxon>
        <taxon>Dreissena</taxon>
    </lineage>
</organism>
<dbReference type="InterPro" id="IPR004853">
    <property type="entry name" value="Sugar_P_trans_dom"/>
</dbReference>
<feature type="region of interest" description="Disordered" evidence="5">
    <location>
        <begin position="151"/>
        <end position="175"/>
    </location>
</feature>
<dbReference type="PANTHER" id="PTHR11132">
    <property type="entry name" value="SOLUTE CARRIER FAMILY 35"/>
    <property type="match status" value="1"/>
</dbReference>
<keyword evidence="2 6" id="KW-0812">Transmembrane</keyword>
<dbReference type="Proteomes" id="UP000828390">
    <property type="component" value="Unassembled WGS sequence"/>
</dbReference>
<gene>
    <name evidence="8" type="ORF">DPMN_060408</name>
</gene>
<comment type="subcellular location">
    <subcellularLocation>
        <location evidence="1">Membrane</location>
        <topology evidence="1">Multi-pass membrane protein</topology>
    </subcellularLocation>
</comment>
<dbReference type="AlphaFoldDB" id="A0A9D4C5U3"/>
<evidence type="ECO:0000256" key="6">
    <source>
        <dbReference type="SAM" id="Phobius"/>
    </source>
</evidence>
<feature type="transmembrane region" description="Helical" evidence="6">
    <location>
        <begin position="33"/>
        <end position="53"/>
    </location>
</feature>
<evidence type="ECO:0000259" key="7">
    <source>
        <dbReference type="Pfam" id="PF03151"/>
    </source>
</evidence>
<proteinExistence type="predicted"/>
<evidence type="ECO:0000256" key="1">
    <source>
        <dbReference type="ARBA" id="ARBA00004141"/>
    </source>
</evidence>
<dbReference type="GO" id="GO:0016020">
    <property type="term" value="C:membrane"/>
    <property type="evidence" value="ECO:0007669"/>
    <property type="project" value="UniProtKB-SubCell"/>
</dbReference>
<name>A0A9D4C5U3_DREPO</name>
<feature type="transmembrane region" description="Helical" evidence="6">
    <location>
        <begin position="122"/>
        <end position="141"/>
    </location>
</feature>
<reference evidence="8" key="2">
    <citation type="submission" date="2020-11" db="EMBL/GenBank/DDBJ databases">
        <authorList>
            <person name="McCartney M.A."/>
            <person name="Auch B."/>
            <person name="Kono T."/>
            <person name="Mallez S."/>
            <person name="Becker A."/>
            <person name="Gohl D.M."/>
            <person name="Silverstein K.A.T."/>
            <person name="Koren S."/>
            <person name="Bechman K.B."/>
            <person name="Herman A."/>
            <person name="Abrahante J.E."/>
            <person name="Garbe J."/>
        </authorList>
    </citation>
    <scope>NUCLEOTIDE SEQUENCE</scope>
    <source>
        <strain evidence="8">Duluth1</strain>
        <tissue evidence="8">Whole animal</tissue>
    </source>
</reference>
<sequence length="175" mass="19432">MFGVIASACVALNAIYTKKILPIVDNNIWQLTLYNNVNATFLFMPLMLIFGEGREVYNFPLLYDLKFWFFMTLSGVFGFAIGTVTGLQIQFTSPLTHNISGTAKAAVQTVIACLYFNNVKSMLWWLGNVTVLGGSAAYTEVKRREMKKAHTHQSELASKLESGDKEAMLSGDSKP</sequence>
<feature type="transmembrane region" description="Helical" evidence="6">
    <location>
        <begin position="65"/>
        <end position="89"/>
    </location>
</feature>
<evidence type="ECO:0000313" key="9">
    <source>
        <dbReference type="Proteomes" id="UP000828390"/>
    </source>
</evidence>
<evidence type="ECO:0000256" key="5">
    <source>
        <dbReference type="SAM" id="MobiDB-lite"/>
    </source>
</evidence>
<dbReference type="Pfam" id="PF03151">
    <property type="entry name" value="TPT"/>
    <property type="match status" value="1"/>
</dbReference>
<evidence type="ECO:0000256" key="2">
    <source>
        <dbReference type="ARBA" id="ARBA00022692"/>
    </source>
</evidence>
<dbReference type="InterPro" id="IPR050186">
    <property type="entry name" value="TPT_transporter"/>
</dbReference>
<keyword evidence="4 6" id="KW-0472">Membrane</keyword>
<evidence type="ECO:0000313" key="8">
    <source>
        <dbReference type="EMBL" id="KAH3717615.1"/>
    </source>
</evidence>
<keyword evidence="3 6" id="KW-1133">Transmembrane helix</keyword>
<keyword evidence="9" id="KW-1185">Reference proteome</keyword>
<protein>
    <recommendedName>
        <fullName evidence="7">Sugar phosphate transporter domain-containing protein</fullName>
    </recommendedName>
</protein>
<evidence type="ECO:0000256" key="3">
    <source>
        <dbReference type="ARBA" id="ARBA00022989"/>
    </source>
</evidence>
<dbReference type="EMBL" id="JAIWYP010000013">
    <property type="protein sequence ID" value="KAH3717615.1"/>
    <property type="molecule type" value="Genomic_DNA"/>
</dbReference>
<feature type="compositionally biased region" description="Basic and acidic residues" evidence="5">
    <location>
        <begin position="161"/>
        <end position="175"/>
    </location>
</feature>
<comment type="caution">
    <text evidence="8">The sequence shown here is derived from an EMBL/GenBank/DDBJ whole genome shotgun (WGS) entry which is preliminary data.</text>
</comment>